<keyword evidence="15" id="KW-1185">Reference proteome</keyword>
<dbReference type="Gene3D" id="2.170.130.10">
    <property type="entry name" value="TonB-dependent receptor, plug domain"/>
    <property type="match status" value="1"/>
</dbReference>
<dbReference type="Pfam" id="PF07715">
    <property type="entry name" value="Plug"/>
    <property type="match status" value="1"/>
</dbReference>
<keyword evidence="9 10" id="KW-0998">Cell outer membrane</keyword>
<dbReference type="InterPro" id="IPR037066">
    <property type="entry name" value="Plug_dom_sf"/>
</dbReference>
<feature type="domain" description="TonB-dependent receptor-like beta-barrel" evidence="12">
    <location>
        <begin position="342"/>
        <end position="737"/>
    </location>
</feature>
<keyword evidence="5" id="KW-0732">Signal</keyword>
<proteinExistence type="inferred from homology"/>
<reference evidence="14" key="1">
    <citation type="submission" date="2023-06" db="EMBL/GenBank/DDBJ databases">
        <title>Cytophagales bacterium Strain LB-30, isolated from soil.</title>
        <authorList>
            <person name="Liu B."/>
        </authorList>
    </citation>
    <scope>NUCLEOTIDE SEQUENCE</scope>
    <source>
        <strain evidence="14">LB-30</strain>
    </source>
</reference>
<dbReference type="InterPro" id="IPR039426">
    <property type="entry name" value="TonB-dep_rcpt-like"/>
</dbReference>
<comment type="similarity">
    <text evidence="10 11">Belongs to the TonB-dependent receptor family.</text>
</comment>
<dbReference type="EMBL" id="JAUHJS010000004">
    <property type="protein sequence ID" value="MDN4165636.1"/>
    <property type="molecule type" value="Genomic_DNA"/>
</dbReference>
<evidence type="ECO:0000256" key="4">
    <source>
        <dbReference type="ARBA" id="ARBA00022692"/>
    </source>
</evidence>
<keyword evidence="2 10" id="KW-0813">Transport</keyword>
<dbReference type="SUPFAM" id="SSF56935">
    <property type="entry name" value="Porins"/>
    <property type="match status" value="1"/>
</dbReference>
<dbReference type="Gene3D" id="2.40.170.20">
    <property type="entry name" value="TonB-dependent receptor, beta-barrel domain"/>
    <property type="match status" value="1"/>
</dbReference>
<dbReference type="Pfam" id="PF13715">
    <property type="entry name" value="CarbopepD_reg_2"/>
    <property type="match status" value="1"/>
</dbReference>
<gene>
    <name evidence="14" type="ORF">QWY31_08990</name>
</gene>
<dbReference type="InterPro" id="IPR012910">
    <property type="entry name" value="Plug_dom"/>
</dbReference>
<dbReference type="Pfam" id="PF00593">
    <property type="entry name" value="TonB_dep_Rec_b-barrel"/>
    <property type="match status" value="1"/>
</dbReference>
<evidence type="ECO:0000256" key="3">
    <source>
        <dbReference type="ARBA" id="ARBA00022452"/>
    </source>
</evidence>
<evidence type="ECO:0000313" key="14">
    <source>
        <dbReference type="EMBL" id="MDN4165636.1"/>
    </source>
</evidence>
<keyword evidence="3 10" id="KW-1134">Transmembrane beta strand</keyword>
<dbReference type="InterPro" id="IPR036942">
    <property type="entry name" value="Beta-barrel_TonB_sf"/>
</dbReference>
<dbReference type="Proteomes" id="UP001168552">
    <property type="component" value="Unassembled WGS sequence"/>
</dbReference>
<evidence type="ECO:0000256" key="1">
    <source>
        <dbReference type="ARBA" id="ARBA00004571"/>
    </source>
</evidence>
<comment type="caution">
    <text evidence="14">The sequence shown here is derived from an EMBL/GenBank/DDBJ whole genome shotgun (WGS) entry which is preliminary data.</text>
</comment>
<feature type="domain" description="TonB-dependent receptor plug" evidence="13">
    <location>
        <begin position="122"/>
        <end position="223"/>
    </location>
</feature>
<dbReference type="PANTHER" id="PTHR30069">
    <property type="entry name" value="TONB-DEPENDENT OUTER MEMBRANE RECEPTOR"/>
    <property type="match status" value="1"/>
</dbReference>
<dbReference type="InterPro" id="IPR008969">
    <property type="entry name" value="CarboxyPept-like_regulatory"/>
</dbReference>
<keyword evidence="8 14" id="KW-0675">Receptor</keyword>
<evidence type="ECO:0000259" key="12">
    <source>
        <dbReference type="Pfam" id="PF00593"/>
    </source>
</evidence>
<keyword evidence="4 10" id="KW-0812">Transmembrane</keyword>
<keyword evidence="7 10" id="KW-0472">Membrane</keyword>
<evidence type="ECO:0000256" key="5">
    <source>
        <dbReference type="ARBA" id="ARBA00022729"/>
    </source>
</evidence>
<evidence type="ECO:0000256" key="2">
    <source>
        <dbReference type="ARBA" id="ARBA00022448"/>
    </source>
</evidence>
<evidence type="ECO:0000256" key="7">
    <source>
        <dbReference type="ARBA" id="ARBA00023136"/>
    </source>
</evidence>
<dbReference type="PANTHER" id="PTHR30069:SF29">
    <property type="entry name" value="HEMOGLOBIN AND HEMOGLOBIN-HAPTOGLOBIN-BINDING PROTEIN 1-RELATED"/>
    <property type="match status" value="1"/>
</dbReference>
<dbReference type="PROSITE" id="PS52016">
    <property type="entry name" value="TONB_DEPENDENT_REC_3"/>
    <property type="match status" value="1"/>
</dbReference>
<accession>A0ABT8F6N4</accession>
<evidence type="ECO:0000256" key="6">
    <source>
        <dbReference type="ARBA" id="ARBA00023077"/>
    </source>
</evidence>
<evidence type="ECO:0000256" key="10">
    <source>
        <dbReference type="PROSITE-ProRule" id="PRU01360"/>
    </source>
</evidence>
<dbReference type="RefSeq" id="WP_320004166.1">
    <property type="nucleotide sequence ID" value="NZ_JAUHJS010000004.1"/>
</dbReference>
<dbReference type="InterPro" id="IPR000531">
    <property type="entry name" value="Beta-barrel_TonB"/>
</dbReference>
<sequence>MKLLVAYLSLFYLAISGGFAQSECSMVLRGRILDAETHMPIEGAAIWLYPVGKSSVSDDKGQFSIKDLCAGSYVVDIHSLGYKEGKTEIQLSSSTILTFTLEKDLLLLDYVEVSAHKERLITTTTVSTLSGKALENTRGGNLAQSLEKISGVTMYSSGGTVSKPVIHGLHSNRILIMNNGVRQEGQQWGSDHAPEIDPFVADEISVVKGAEAVRYGPEAMGGVILLTPKDLPTTKEIHGSAYAIGQSNGRSGTLAANLEGGFGKWKGFGWRLQGSTRRAGNLSSPEYYQGNTGLKEANLSGAFGFRSERLDWDIFLSHFSTQLGILRDAHTGNISDLNAIIENGRPFNDPGFSFDVINPKQQVQHQLAKAMGHYHLNKKLTLTAQYAFQANSRQEFDKRRGDLNDKAALDLSLFTQTLDLSLDVKPGGFWIHTLGLSGMNQVNTNIPGTGVTPLIPNYDLNNLGGFAISRFTKARYELEAGLRYDWRQVDAARYRSNGQLQERLFQYQNITASLGAVYYWRENLSYRTNLGTAWRPPSVNELFSEGLHHGVAAYEKGNLDFKSEKAIKWIHTLAASGEKWSIEATGYANLIQDYIYLQPTENQAVSIRGSFYIFEYQQTDALLWGGDVSGRYQLLPNISYEAKASVVRAQNRTDKSNLPWIPTDRLQHGLLWEGSAWGFIKAPSLGINLSHVARQYHMPNFDYITAPEAFTLLGIESNWQIALGKNTLNMALQVQNVLNVSYREYMNRFKYFTEETGRNISLKLRYEF</sequence>
<organism evidence="14 15">
    <name type="scientific">Shiella aurantiaca</name>
    <dbReference type="NCBI Taxonomy" id="3058365"/>
    <lineage>
        <taxon>Bacteria</taxon>
        <taxon>Pseudomonadati</taxon>
        <taxon>Bacteroidota</taxon>
        <taxon>Cytophagia</taxon>
        <taxon>Cytophagales</taxon>
        <taxon>Shiellaceae</taxon>
        <taxon>Shiella</taxon>
    </lineage>
</organism>
<evidence type="ECO:0000256" key="11">
    <source>
        <dbReference type="RuleBase" id="RU003357"/>
    </source>
</evidence>
<name>A0ABT8F6N4_9BACT</name>
<evidence type="ECO:0000259" key="13">
    <source>
        <dbReference type="Pfam" id="PF07715"/>
    </source>
</evidence>
<evidence type="ECO:0000256" key="9">
    <source>
        <dbReference type="ARBA" id="ARBA00023237"/>
    </source>
</evidence>
<keyword evidence="6 11" id="KW-0798">TonB box</keyword>
<dbReference type="Gene3D" id="2.60.40.1120">
    <property type="entry name" value="Carboxypeptidase-like, regulatory domain"/>
    <property type="match status" value="1"/>
</dbReference>
<protein>
    <submittedName>
        <fullName evidence="14">TonB-dependent receptor</fullName>
    </submittedName>
</protein>
<evidence type="ECO:0000313" key="15">
    <source>
        <dbReference type="Proteomes" id="UP001168552"/>
    </source>
</evidence>
<comment type="subcellular location">
    <subcellularLocation>
        <location evidence="1 10">Cell outer membrane</location>
        <topology evidence="1 10">Multi-pass membrane protein</topology>
    </subcellularLocation>
</comment>
<dbReference type="SUPFAM" id="SSF49464">
    <property type="entry name" value="Carboxypeptidase regulatory domain-like"/>
    <property type="match status" value="1"/>
</dbReference>
<evidence type="ECO:0000256" key="8">
    <source>
        <dbReference type="ARBA" id="ARBA00023170"/>
    </source>
</evidence>